<reference evidence="2" key="1">
    <citation type="submission" date="2022-01" db="EMBL/GenBank/DDBJ databases">
        <authorList>
            <person name="King R."/>
        </authorList>
    </citation>
    <scope>NUCLEOTIDE SEQUENCE</scope>
</reference>
<accession>A0A9P0CYH9</accession>
<proteinExistence type="predicted"/>
<evidence type="ECO:0000256" key="1">
    <source>
        <dbReference type="SAM" id="MobiDB-lite"/>
    </source>
</evidence>
<feature type="region of interest" description="Disordered" evidence="1">
    <location>
        <begin position="187"/>
        <end position="211"/>
    </location>
</feature>
<gene>
    <name evidence="2" type="ORF">PSYICH_LOCUS12702</name>
</gene>
<name>A0A9P0CYH9_9CUCU</name>
<sequence>MPYMDNEKIVIDDVLDRQNYIKTIKTNSEKMRGENKAFKENKGNNQKHEQIYLATWNVSSTFNSGTRNKTIRKPYIKVGEYIFFNSVTDDRMFGTGFLVKNNLKTDVIEFTPVTNRICKIRIRSKYRKISIINVHCLTEDKEEEEKEEFYEHIEQIYNKIPRYDIKILIGDFNAKIGKETIYKPTIGGHSKHSKSNGNVGKNLWNLQQKRT</sequence>
<protein>
    <recommendedName>
        <fullName evidence="4">Craniofacial development protein 2</fullName>
    </recommendedName>
</protein>
<dbReference type="AlphaFoldDB" id="A0A9P0CYH9"/>
<dbReference type="OrthoDB" id="8193560at2759"/>
<evidence type="ECO:0000313" key="2">
    <source>
        <dbReference type="EMBL" id="CAH1111657.1"/>
    </source>
</evidence>
<dbReference type="InterPro" id="IPR036691">
    <property type="entry name" value="Endo/exonu/phosph_ase_sf"/>
</dbReference>
<evidence type="ECO:0008006" key="4">
    <source>
        <dbReference type="Google" id="ProtNLM"/>
    </source>
</evidence>
<dbReference type="Gene3D" id="3.60.10.10">
    <property type="entry name" value="Endonuclease/exonuclease/phosphatase"/>
    <property type="match status" value="1"/>
</dbReference>
<keyword evidence="3" id="KW-1185">Reference proteome</keyword>
<feature type="compositionally biased region" description="Polar residues" evidence="1">
    <location>
        <begin position="195"/>
        <end position="211"/>
    </location>
</feature>
<organism evidence="2 3">
    <name type="scientific">Psylliodes chrysocephalus</name>
    <dbReference type="NCBI Taxonomy" id="3402493"/>
    <lineage>
        <taxon>Eukaryota</taxon>
        <taxon>Metazoa</taxon>
        <taxon>Ecdysozoa</taxon>
        <taxon>Arthropoda</taxon>
        <taxon>Hexapoda</taxon>
        <taxon>Insecta</taxon>
        <taxon>Pterygota</taxon>
        <taxon>Neoptera</taxon>
        <taxon>Endopterygota</taxon>
        <taxon>Coleoptera</taxon>
        <taxon>Polyphaga</taxon>
        <taxon>Cucujiformia</taxon>
        <taxon>Chrysomeloidea</taxon>
        <taxon>Chrysomelidae</taxon>
        <taxon>Galerucinae</taxon>
        <taxon>Alticini</taxon>
        <taxon>Psylliodes</taxon>
    </lineage>
</organism>
<dbReference type="SUPFAM" id="SSF56219">
    <property type="entry name" value="DNase I-like"/>
    <property type="match status" value="1"/>
</dbReference>
<evidence type="ECO:0000313" key="3">
    <source>
        <dbReference type="Proteomes" id="UP001153636"/>
    </source>
</evidence>
<dbReference type="Proteomes" id="UP001153636">
    <property type="component" value="Chromosome 6"/>
</dbReference>
<dbReference type="EMBL" id="OV651818">
    <property type="protein sequence ID" value="CAH1111657.1"/>
    <property type="molecule type" value="Genomic_DNA"/>
</dbReference>